<dbReference type="Proteomes" id="UP000003505">
    <property type="component" value="Unassembled WGS sequence"/>
</dbReference>
<proteinExistence type="predicted"/>
<evidence type="ECO:0000313" key="1">
    <source>
        <dbReference type="EMBL" id="EEX76696.1"/>
    </source>
</evidence>
<dbReference type="EMBL" id="ACKP02000046">
    <property type="protein sequence ID" value="EEX76696.1"/>
    <property type="molecule type" value="Genomic_DNA"/>
</dbReference>
<protein>
    <submittedName>
        <fullName evidence="1">Uncharacterized protein</fullName>
    </submittedName>
</protein>
<reference evidence="1 2" key="1">
    <citation type="submission" date="2009-09" db="EMBL/GenBank/DDBJ databases">
        <authorList>
            <person name="Weinstock G."/>
            <person name="Sodergren E."/>
            <person name="Clifton S."/>
            <person name="Fulton L."/>
            <person name="Fulton B."/>
            <person name="Courtney L."/>
            <person name="Fronick C."/>
            <person name="Harrison M."/>
            <person name="Strong C."/>
            <person name="Farmer C."/>
            <person name="Delahaunty K."/>
            <person name="Markovic C."/>
            <person name="Hall O."/>
            <person name="Minx P."/>
            <person name="Tomlinson C."/>
            <person name="Mitreva M."/>
            <person name="Nelson J."/>
            <person name="Hou S."/>
            <person name="Wollam A."/>
            <person name="Pepin K.H."/>
            <person name="Johnson M."/>
            <person name="Bhonagiri V."/>
            <person name="Nash W.E."/>
            <person name="Warren W."/>
            <person name="Chinwalla A."/>
            <person name="Mardis E.R."/>
            <person name="Wilson R.K."/>
        </authorList>
    </citation>
    <scope>NUCLEOTIDE SEQUENCE [LARGE SCALE GENOMIC DNA]</scope>
    <source>
        <strain evidence="2">ATCC 35185 / DSM 20758 / VPI D19B-28</strain>
    </source>
</reference>
<name>C9LX21_SELS3</name>
<evidence type="ECO:0000313" key="2">
    <source>
        <dbReference type="Proteomes" id="UP000003505"/>
    </source>
</evidence>
<gene>
    <name evidence="1" type="ORF">SELSPUOL_02026</name>
</gene>
<dbReference type="AlphaFoldDB" id="C9LX21"/>
<sequence>MQNRKRYKVHATTDRWNNANQAEEFPYRKQYEVTCDFHTRAVFLSKFSKGFNTASGMRSHAT</sequence>
<comment type="caution">
    <text evidence="1">The sequence shown here is derived from an EMBL/GenBank/DDBJ whole genome shotgun (WGS) entry which is preliminary data.</text>
</comment>
<organism evidence="1 2">
    <name type="scientific">Selenomonas sputigena (strain ATCC 35185 / DSM 20758 / CCUG 44933 / VPI D19B-28)</name>
    <dbReference type="NCBI Taxonomy" id="546271"/>
    <lineage>
        <taxon>Bacteria</taxon>
        <taxon>Bacillati</taxon>
        <taxon>Bacillota</taxon>
        <taxon>Negativicutes</taxon>
        <taxon>Selenomonadales</taxon>
        <taxon>Selenomonadaceae</taxon>
        <taxon>Selenomonas</taxon>
    </lineage>
</organism>
<accession>C9LX21</accession>